<dbReference type="eggNOG" id="COG0457">
    <property type="taxonomic scope" value="Bacteria"/>
</dbReference>
<evidence type="ECO:0000313" key="1">
    <source>
        <dbReference type="EMBL" id="SFN18355.1"/>
    </source>
</evidence>
<evidence type="ECO:0000313" key="2">
    <source>
        <dbReference type="Proteomes" id="UP000182961"/>
    </source>
</evidence>
<dbReference type="Proteomes" id="UP000182961">
    <property type="component" value="Unassembled WGS sequence"/>
</dbReference>
<accession>A0A1I4WY56</accession>
<reference evidence="2" key="1">
    <citation type="submission" date="2016-10" db="EMBL/GenBank/DDBJ databases">
        <authorList>
            <person name="Varghese N."/>
            <person name="Submissions S."/>
        </authorList>
    </citation>
    <scope>NUCLEOTIDE SEQUENCE [LARGE SCALE GENOMIC DNA]</scope>
    <source>
        <strain evidence="2">DSM 4002</strain>
    </source>
</reference>
<keyword evidence="2" id="KW-1185">Reference proteome</keyword>
<name>A0A1I4WY56_9FLAO</name>
<protein>
    <submittedName>
        <fullName evidence="1">Uncharacterized protein</fullName>
    </submittedName>
</protein>
<proteinExistence type="predicted"/>
<dbReference type="AlphaFoldDB" id="A0A1I4WY56"/>
<organism evidence="1 2">
    <name type="scientific">Flavobacterium succinicans</name>
    <dbReference type="NCBI Taxonomy" id="29536"/>
    <lineage>
        <taxon>Bacteria</taxon>
        <taxon>Pseudomonadati</taxon>
        <taxon>Bacteroidota</taxon>
        <taxon>Flavobacteriia</taxon>
        <taxon>Flavobacteriales</taxon>
        <taxon>Flavobacteriaceae</taxon>
        <taxon>Flavobacterium</taxon>
    </lineage>
</organism>
<gene>
    <name evidence="1" type="ORF">SAMN05444143_107173</name>
</gene>
<sequence length="421" mass="49031">MSDFFLALSLACPKTTKSNLNLLKFHLSMKKITLFIALVAFVASCGVKQTQQLVNTGNYDEAINNALSNLRTNKDKKGKQDYIYLLEEAFAKAKERDLNNIQMLNIESNPNQIEKLYNYYVQLNDRQEKIKPVLPLFLIKEGRNAIFPFDNYNNQIVSSKNALAEYLYKKALQLIKTNTKANFRNAFEELTYLNKISPNYREVNRLLDEAKFKGTDFVLVKTKNETNMVIPEQLQTDLLDFSTYQLNNPWIVYHSTPQKGNKYDYSMNILFRNISVSPEQIKEREFVKERDIKDGYKKVVDANGKVVLDDKGKEVLVDNLRKVSIQIYEFRQFKSCQVTAKVDFINTKNNQLMQSYPITSEFVFENIYATYKGDRRATDENYFATFDRRAVAFPSTEQMIFDTGEDLKSKIKNVMNTNRFE</sequence>
<dbReference type="EMBL" id="FOUT01000007">
    <property type="protein sequence ID" value="SFN18355.1"/>
    <property type="molecule type" value="Genomic_DNA"/>
</dbReference>